<dbReference type="EMBL" id="BGPR01000099">
    <property type="protein sequence ID" value="GBL94029.1"/>
    <property type="molecule type" value="Genomic_DNA"/>
</dbReference>
<protein>
    <submittedName>
        <fullName evidence="1">Uncharacterized protein</fullName>
    </submittedName>
</protein>
<accession>A0A4Y2BQV0</accession>
<keyword evidence="2" id="KW-1185">Reference proteome</keyword>
<evidence type="ECO:0000313" key="1">
    <source>
        <dbReference type="EMBL" id="GBL94029.1"/>
    </source>
</evidence>
<gene>
    <name evidence="1" type="ORF">AVEN_185006_1</name>
</gene>
<dbReference type="Proteomes" id="UP000499080">
    <property type="component" value="Unassembled WGS sequence"/>
</dbReference>
<reference evidence="1 2" key="1">
    <citation type="journal article" date="2019" name="Sci. Rep.">
        <title>Orb-weaving spider Araneus ventricosus genome elucidates the spidroin gene catalogue.</title>
        <authorList>
            <person name="Kono N."/>
            <person name="Nakamura H."/>
            <person name="Ohtoshi R."/>
            <person name="Moran D.A.P."/>
            <person name="Shinohara A."/>
            <person name="Yoshida Y."/>
            <person name="Fujiwara M."/>
            <person name="Mori M."/>
            <person name="Tomita M."/>
            <person name="Arakawa K."/>
        </authorList>
    </citation>
    <scope>NUCLEOTIDE SEQUENCE [LARGE SCALE GENOMIC DNA]</scope>
</reference>
<dbReference type="AlphaFoldDB" id="A0A4Y2BQV0"/>
<proteinExistence type="predicted"/>
<name>A0A4Y2BQV0_ARAVE</name>
<organism evidence="1 2">
    <name type="scientific">Araneus ventricosus</name>
    <name type="common">Orbweaver spider</name>
    <name type="synonym">Epeira ventricosa</name>
    <dbReference type="NCBI Taxonomy" id="182803"/>
    <lineage>
        <taxon>Eukaryota</taxon>
        <taxon>Metazoa</taxon>
        <taxon>Ecdysozoa</taxon>
        <taxon>Arthropoda</taxon>
        <taxon>Chelicerata</taxon>
        <taxon>Arachnida</taxon>
        <taxon>Araneae</taxon>
        <taxon>Araneomorphae</taxon>
        <taxon>Entelegynae</taxon>
        <taxon>Araneoidea</taxon>
        <taxon>Araneidae</taxon>
        <taxon>Araneus</taxon>
    </lineage>
</organism>
<comment type="caution">
    <text evidence="1">The sequence shown here is derived from an EMBL/GenBank/DDBJ whole genome shotgun (WGS) entry which is preliminary data.</text>
</comment>
<evidence type="ECO:0000313" key="2">
    <source>
        <dbReference type="Proteomes" id="UP000499080"/>
    </source>
</evidence>
<sequence>MCFVAISSNDDRDTCGKMVAEFCKRQAGILHNEPLHQLYVVVINKRPGLATMPLTLDYLRRINCTNCLLMTPNQKTLCKGGRKNKLTREKIREDI</sequence>